<gene>
    <name evidence="2" type="ORF">COV58_01430</name>
</gene>
<feature type="non-terminal residue" evidence="2">
    <location>
        <position position="554"/>
    </location>
</feature>
<evidence type="ECO:0000313" key="2">
    <source>
        <dbReference type="EMBL" id="PIQ73634.1"/>
    </source>
</evidence>
<feature type="transmembrane region" description="Helical" evidence="1">
    <location>
        <begin position="404"/>
        <end position="424"/>
    </location>
</feature>
<name>A0A2M6IUN6_9BACT</name>
<proteinExistence type="predicted"/>
<comment type="caution">
    <text evidence="2">The sequence shown here is derived from an EMBL/GenBank/DDBJ whole genome shotgun (WGS) entry which is preliminary data.</text>
</comment>
<feature type="transmembrane region" description="Helical" evidence="1">
    <location>
        <begin position="324"/>
        <end position="345"/>
    </location>
</feature>
<feature type="transmembrane region" description="Helical" evidence="1">
    <location>
        <begin position="470"/>
        <end position="491"/>
    </location>
</feature>
<dbReference type="EMBL" id="PCVM01000033">
    <property type="protein sequence ID" value="PIQ73634.1"/>
    <property type="molecule type" value="Genomic_DNA"/>
</dbReference>
<feature type="transmembrane region" description="Helical" evidence="1">
    <location>
        <begin position="511"/>
        <end position="533"/>
    </location>
</feature>
<keyword evidence="1" id="KW-0812">Transmembrane</keyword>
<reference evidence="2 3" key="1">
    <citation type="submission" date="2017-09" db="EMBL/GenBank/DDBJ databases">
        <title>Depth-based differentiation of microbial function through sediment-hosted aquifers and enrichment of novel symbionts in the deep terrestrial subsurface.</title>
        <authorList>
            <person name="Probst A.J."/>
            <person name="Ladd B."/>
            <person name="Jarett J.K."/>
            <person name="Geller-Mcgrath D.E."/>
            <person name="Sieber C.M."/>
            <person name="Emerson J.B."/>
            <person name="Anantharaman K."/>
            <person name="Thomas B.C."/>
            <person name="Malmstrom R."/>
            <person name="Stieglmeier M."/>
            <person name="Klingl A."/>
            <person name="Woyke T."/>
            <person name="Ryan C.M."/>
            <person name="Banfield J.F."/>
        </authorList>
    </citation>
    <scope>NUCLEOTIDE SEQUENCE [LARGE SCALE GENOMIC DNA]</scope>
    <source>
        <strain evidence="2">CG11_big_fil_rev_8_21_14_0_20_36_8</strain>
    </source>
</reference>
<dbReference type="Proteomes" id="UP000231056">
    <property type="component" value="Unassembled WGS sequence"/>
</dbReference>
<accession>A0A2M6IUN6</accession>
<feature type="transmembrane region" description="Helical" evidence="1">
    <location>
        <begin position="379"/>
        <end position="398"/>
    </location>
</feature>
<feature type="transmembrane region" description="Helical" evidence="1">
    <location>
        <begin position="204"/>
        <end position="228"/>
    </location>
</feature>
<feature type="transmembrane region" description="Helical" evidence="1">
    <location>
        <begin position="351"/>
        <end position="372"/>
    </location>
</feature>
<feature type="transmembrane region" description="Helical" evidence="1">
    <location>
        <begin position="21"/>
        <end position="39"/>
    </location>
</feature>
<feature type="transmembrane region" description="Helical" evidence="1">
    <location>
        <begin position="166"/>
        <end position="184"/>
    </location>
</feature>
<evidence type="ECO:0000256" key="1">
    <source>
        <dbReference type="SAM" id="Phobius"/>
    </source>
</evidence>
<keyword evidence="1" id="KW-1133">Transmembrane helix</keyword>
<keyword evidence="1" id="KW-0472">Membrane</keyword>
<evidence type="ECO:0000313" key="3">
    <source>
        <dbReference type="Proteomes" id="UP000231056"/>
    </source>
</evidence>
<organism evidence="2 3">
    <name type="scientific">Candidatus Roizmanbacteria bacterium CG11_big_fil_rev_8_21_14_0_20_36_8</name>
    <dbReference type="NCBI Taxonomy" id="1974856"/>
    <lineage>
        <taxon>Bacteria</taxon>
        <taxon>Candidatus Roizmaniibacteriota</taxon>
    </lineage>
</organism>
<sequence>MRPYLSKITSGIGKAFNTMKQIVVFVTVILAVVILFNYLKTGEKININEAEEMNLSEISTKIMELEKDTSENGKLSLFVYQNGMCNFYGQGCSEKYGNAENQNNGMINNVANLMSVPYEYPPASAIGWLQESVQDAGFVPATYAYSGVGFSSLSGYMHIWKLFQELSFIILVLIMITIGFLIMFRVKIGSQAEIGIQNALPRIVIVMLLIAFSFPIAGFLIDMMYFILGLGVRILFDVSSPGATAAQANDLVSGYFNANMGRLYPNEINFVGLGGSMFNMAPTIVKGSVNAIGFYFIIAYVKQITTVINTVVNAMTGWSFLGSSLGNGPLFIIGALQSALLIFLFPHIPGFIIGLIFLLTLLLFIFKVFFILLSSYLKIILYIIFSPIILLFSALPGVDTIGWWFKNLIGELLAFPTVAIILMAGRAITSINNVAPKIYGHAYDFKFDFWIMHFRTSLAPQNIQPLKLPFLHGLSTTDLNALIGFGLILMIPDFIKMVKGWVGVKESGLNLGIGSFFAGAGIFTSATGAVGQIESLKTGIMGRDPMERQKGIID</sequence>
<protein>
    <submittedName>
        <fullName evidence="2">Uncharacterized protein</fullName>
    </submittedName>
</protein>
<dbReference type="AlphaFoldDB" id="A0A2M6IUN6"/>